<evidence type="ECO:0000256" key="6">
    <source>
        <dbReference type="ARBA" id="ARBA00023002"/>
    </source>
</evidence>
<dbReference type="Pfam" id="PF07992">
    <property type="entry name" value="Pyr_redox_2"/>
    <property type="match status" value="1"/>
</dbReference>
<dbReference type="GO" id="GO:0016491">
    <property type="term" value="F:oxidoreductase activity"/>
    <property type="evidence" value="ECO:0007669"/>
    <property type="project" value="UniProtKB-KW"/>
</dbReference>
<dbReference type="PRINTS" id="PR00419">
    <property type="entry name" value="ADXRDTASE"/>
</dbReference>
<comment type="similarity">
    <text evidence="2">Belongs to the ferredoxin--NADP reductase type 1 family.</text>
</comment>
<proteinExistence type="inferred from homology"/>
<dbReference type="PANTHER" id="PTHR48467:SF1">
    <property type="entry name" value="GLUTAMATE SYNTHASE 1 [NADH], CHLOROPLASTIC-LIKE"/>
    <property type="match status" value="1"/>
</dbReference>
<evidence type="ECO:0000256" key="3">
    <source>
        <dbReference type="ARBA" id="ARBA00022630"/>
    </source>
</evidence>
<feature type="domain" description="FAD/NAD(P)-binding" evidence="7">
    <location>
        <begin position="6"/>
        <end position="172"/>
    </location>
</feature>
<comment type="cofactor">
    <cofactor evidence="1">
        <name>FAD</name>
        <dbReference type="ChEBI" id="CHEBI:57692"/>
    </cofactor>
</comment>
<dbReference type="InterPro" id="IPR023753">
    <property type="entry name" value="FAD/NAD-binding_dom"/>
</dbReference>
<evidence type="ECO:0000259" key="7">
    <source>
        <dbReference type="Pfam" id="PF07992"/>
    </source>
</evidence>
<evidence type="ECO:0000256" key="5">
    <source>
        <dbReference type="ARBA" id="ARBA00022857"/>
    </source>
</evidence>
<dbReference type="EMBL" id="CAFBMC010000078">
    <property type="protein sequence ID" value="CAB4906126.1"/>
    <property type="molecule type" value="Genomic_DNA"/>
</dbReference>
<dbReference type="Gene3D" id="3.50.50.60">
    <property type="entry name" value="FAD/NAD(P)-binding domain"/>
    <property type="match status" value="1"/>
</dbReference>
<protein>
    <submittedName>
        <fullName evidence="8">Unannotated protein</fullName>
    </submittedName>
</protein>
<evidence type="ECO:0000256" key="1">
    <source>
        <dbReference type="ARBA" id="ARBA00001974"/>
    </source>
</evidence>
<evidence type="ECO:0000313" key="8">
    <source>
        <dbReference type="EMBL" id="CAB4906126.1"/>
    </source>
</evidence>
<dbReference type="SUPFAM" id="SSF51971">
    <property type="entry name" value="Nucleotide-binding domain"/>
    <property type="match status" value="1"/>
</dbReference>
<dbReference type="Gene3D" id="3.40.50.720">
    <property type="entry name" value="NAD(P)-binding Rossmann-like Domain"/>
    <property type="match status" value="1"/>
</dbReference>
<evidence type="ECO:0000256" key="2">
    <source>
        <dbReference type="ARBA" id="ARBA00008312"/>
    </source>
</evidence>
<gene>
    <name evidence="8" type="ORF">UFOPK3495_01270</name>
</gene>
<sequence length="438" mass="47077">MVRPLRVAVVGSGPSGMYAASELVSDGQAEVDVFDRLPVPFGLVRYGVAPDHFSIRSIRDTLDRIWDQPGIRFIGNVTVGTDVQVAELREAYDAVILTYGASADRLLGIPGESLTGCVGATDFVAWYCGHPDANRDFFESYLPTVSHAAVIGLGNVAVDVARILAKTAEELHATDMPVHVRKTLAAMALTDIHILGRRGPAHATWTTKELRELGELENCAMEVDPIGLESEAAWSTDQRVATRNVEVVRSWMDRPASSGRKLHLHFLTRPIAVAGTNQVSMVQVERTAFTQSGGLASTGEVLDLPVEFLVRSIGYRGTGLPGVAFNDDSGTVVQNEGRIEPGLYAAGWIKRGPSGIIGTNKKDASETVATLLADVQAGGLPTSTNEIDELLSSRNLEAVTIAGWRAIDRAERELGTQFGIDRMTISDRASMIEISTLG</sequence>
<dbReference type="PANTHER" id="PTHR48467">
    <property type="entry name" value="GLUTAMATE SYNTHASE 1 [NADH], CHLOROPLASTIC-LIKE"/>
    <property type="match status" value="1"/>
</dbReference>
<dbReference type="InterPro" id="IPR055275">
    <property type="entry name" value="Ferredox_Rdtase"/>
</dbReference>
<keyword evidence="5" id="KW-0521">NADP</keyword>
<keyword evidence="6" id="KW-0560">Oxidoreductase</keyword>
<dbReference type="PIRSF" id="PIRSF000362">
    <property type="entry name" value="FNR"/>
    <property type="match status" value="1"/>
</dbReference>
<keyword evidence="3" id="KW-0285">Flavoprotein</keyword>
<name>A0A6J7GGI6_9ZZZZ</name>
<organism evidence="8">
    <name type="scientific">freshwater metagenome</name>
    <dbReference type="NCBI Taxonomy" id="449393"/>
    <lineage>
        <taxon>unclassified sequences</taxon>
        <taxon>metagenomes</taxon>
        <taxon>ecological metagenomes</taxon>
    </lineage>
</organism>
<accession>A0A6J7GGI6</accession>
<dbReference type="AlphaFoldDB" id="A0A6J7GGI6"/>
<reference evidence="8" key="1">
    <citation type="submission" date="2020-05" db="EMBL/GenBank/DDBJ databases">
        <authorList>
            <person name="Chiriac C."/>
            <person name="Salcher M."/>
            <person name="Ghai R."/>
            <person name="Kavagutti S V."/>
        </authorList>
    </citation>
    <scope>NUCLEOTIDE SEQUENCE</scope>
</reference>
<dbReference type="InterPro" id="IPR021163">
    <property type="entry name" value="Ferredox_Rdtase_adrenod"/>
</dbReference>
<dbReference type="InterPro" id="IPR036188">
    <property type="entry name" value="FAD/NAD-bd_sf"/>
</dbReference>
<keyword evidence="4" id="KW-0274">FAD</keyword>
<evidence type="ECO:0000256" key="4">
    <source>
        <dbReference type="ARBA" id="ARBA00022827"/>
    </source>
</evidence>